<keyword evidence="2" id="KW-1185">Reference proteome</keyword>
<sequence length="267" mass="29626">MSDALVFRAIACSQALSIKFLAIASYLVWVKDAKNVRCKYAAFATSLREIWGGIMKSSTDVVQFELGTKVLIRNHKAKYYSDYDWGIIQQSPSNGKIDVKMGDRFHIAVDITDIFLGETPEFKINGVYLHSSGKQATIVKLFKSVPKAEVFFKGCFEKQKVNLSDLSFIQQPNPAEQPQLFNLDDFTQPKIKIIGDSAWDDGSAFPDISLTNSENVSKKSDGRSRSVSAGLSPAFGDSERAACAFHSALLQADRINSKTDSDIFLRE</sequence>
<evidence type="ECO:0000313" key="2">
    <source>
        <dbReference type="Proteomes" id="UP001303285"/>
    </source>
</evidence>
<reference evidence="1 2" key="1">
    <citation type="submission" date="2023-12" db="EMBL/GenBank/DDBJ databases">
        <title>Baltic Sea Cyanobacteria.</title>
        <authorList>
            <person name="Delbaje E."/>
            <person name="Fewer D.P."/>
            <person name="Shishido T.K."/>
        </authorList>
    </citation>
    <scope>NUCLEOTIDE SEQUENCE [LARGE SCALE GENOMIC DNA]</scope>
    <source>
        <strain evidence="1 2">UHCC 0060</strain>
    </source>
</reference>
<comment type="caution">
    <text evidence="1">The sequence shown here is derived from an EMBL/GenBank/DDBJ whole genome shotgun (WGS) entry which is preliminary data.</text>
</comment>
<proteinExistence type="predicted"/>
<dbReference type="Proteomes" id="UP001303285">
    <property type="component" value="Unassembled WGS sequence"/>
</dbReference>
<gene>
    <name evidence="1" type="ORF">VB695_24175</name>
</gene>
<dbReference type="EMBL" id="JAYGHK010000170">
    <property type="protein sequence ID" value="MEA5611118.1"/>
    <property type="molecule type" value="Genomic_DNA"/>
</dbReference>
<accession>A0ABU5UZ73</accession>
<name>A0ABU5UZ73_NODSP</name>
<protein>
    <submittedName>
        <fullName evidence="1">Uncharacterized protein</fullName>
    </submittedName>
</protein>
<evidence type="ECO:0000313" key="1">
    <source>
        <dbReference type="EMBL" id="MEA5611118.1"/>
    </source>
</evidence>
<feature type="non-terminal residue" evidence="1">
    <location>
        <position position="267"/>
    </location>
</feature>
<organism evidence="1 2">
    <name type="scientific">Nodularia spumigena UHCC 0060</name>
    <dbReference type="NCBI Taxonomy" id="3110300"/>
    <lineage>
        <taxon>Bacteria</taxon>
        <taxon>Bacillati</taxon>
        <taxon>Cyanobacteriota</taxon>
        <taxon>Cyanophyceae</taxon>
        <taxon>Nostocales</taxon>
        <taxon>Nodulariaceae</taxon>
        <taxon>Nodularia</taxon>
    </lineage>
</organism>